<dbReference type="SUPFAM" id="SSF54427">
    <property type="entry name" value="NTF2-like"/>
    <property type="match status" value="1"/>
</dbReference>
<dbReference type="Proteomes" id="UP001500689">
    <property type="component" value="Unassembled WGS sequence"/>
</dbReference>
<dbReference type="EMBL" id="BAAAZN010000013">
    <property type="protein sequence ID" value="GAA3564582.1"/>
    <property type="molecule type" value="Genomic_DNA"/>
</dbReference>
<organism evidence="2 3">
    <name type="scientific">Amycolatopsis ultiminotia</name>
    <dbReference type="NCBI Taxonomy" id="543629"/>
    <lineage>
        <taxon>Bacteria</taxon>
        <taxon>Bacillati</taxon>
        <taxon>Actinomycetota</taxon>
        <taxon>Actinomycetes</taxon>
        <taxon>Pseudonocardiales</taxon>
        <taxon>Pseudonocardiaceae</taxon>
        <taxon>Amycolatopsis</taxon>
    </lineage>
</organism>
<comment type="caution">
    <text evidence="2">The sequence shown here is derived from an EMBL/GenBank/DDBJ whole genome shotgun (WGS) entry which is preliminary data.</text>
</comment>
<dbReference type="Gene3D" id="3.10.450.50">
    <property type="match status" value="1"/>
</dbReference>
<dbReference type="Pfam" id="PF14534">
    <property type="entry name" value="DUF4440"/>
    <property type="match status" value="1"/>
</dbReference>
<evidence type="ECO:0000259" key="1">
    <source>
        <dbReference type="Pfam" id="PF14534"/>
    </source>
</evidence>
<keyword evidence="3" id="KW-1185">Reference proteome</keyword>
<accession>A0ABP6XBG5</accession>
<protein>
    <recommendedName>
        <fullName evidence="1">DUF4440 domain-containing protein</fullName>
    </recommendedName>
</protein>
<feature type="domain" description="DUF4440" evidence="1">
    <location>
        <begin position="48"/>
        <end position="142"/>
    </location>
</feature>
<dbReference type="InterPro" id="IPR027843">
    <property type="entry name" value="DUF4440"/>
</dbReference>
<name>A0ABP6XBG5_9PSEU</name>
<gene>
    <name evidence="2" type="ORF">GCM10022222_55370</name>
</gene>
<proteinExistence type="predicted"/>
<reference evidence="3" key="1">
    <citation type="journal article" date="2019" name="Int. J. Syst. Evol. Microbiol.">
        <title>The Global Catalogue of Microorganisms (GCM) 10K type strain sequencing project: providing services to taxonomists for standard genome sequencing and annotation.</title>
        <authorList>
            <consortium name="The Broad Institute Genomics Platform"/>
            <consortium name="The Broad Institute Genome Sequencing Center for Infectious Disease"/>
            <person name="Wu L."/>
            <person name="Ma J."/>
        </authorList>
    </citation>
    <scope>NUCLEOTIDE SEQUENCE [LARGE SCALE GENOMIC DNA]</scope>
    <source>
        <strain evidence="3">JCM 16898</strain>
    </source>
</reference>
<evidence type="ECO:0000313" key="3">
    <source>
        <dbReference type="Proteomes" id="UP001500689"/>
    </source>
</evidence>
<sequence length="160" mass="17698">MPGHRPEWTVEGLDAGSNSVVCTAGVRHCRDMPVNEEDPDVAAVIEREFALQTPDVRRSRTACLELLDPQFREFGASGREWDRASVLAMMAAEQYVPPEVEDLAVLRPAPGVIVLTYRARRADRTTLRSALWRRAADGAWRLMFHQGTVVPPGGGARHPA</sequence>
<dbReference type="InterPro" id="IPR032710">
    <property type="entry name" value="NTF2-like_dom_sf"/>
</dbReference>
<evidence type="ECO:0000313" key="2">
    <source>
        <dbReference type="EMBL" id="GAA3564582.1"/>
    </source>
</evidence>